<keyword evidence="7" id="KW-0547">Nucleotide-binding</keyword>
<dbReference type="Gene3D" id="2.40.30.130">
    <property type="match status" value="2"/>
</dbReference>
<dbReference type="FunFam" id="3.30.980.10:FF:000004">
    <property type="entry name" value="Alanine--tRNA ligase, cytoplasmic"/>
    <property type="match status" value="2"/>
</dbReference>
<keyword evidence="8" id="KW-0862">Zinc</keyword>
<evidence type="ECO:0000256" key="7">
    <source>
        <dbReference type="ARBA" id="ARBA00022741"/>
    </source>
</evidence>
<dbReference type="InterPro" id="IPR009000">
    <property type="entry name" value="Transl_B-barrel_sf"/>
</dbReference>
<dbReference type="SMART" id="SM00863">
    <property type="entry name" value="tRNA_SAD"/>
    <property type="match status" value="2"/>
</dbReference>
<keyword evidence="10" id="KW-0694">RNA-binding</keyword>
<dbReference type="AlphaFoldDB" id="A0AAV6UEM7"/>
<dbReference type="EMBL" id="JAFNEN010000475">
    <property type="protein sequence ID" value="KAG8182208.1"/>
    <property type="molecule type" value="Genomic_DNA"/>
</dbReference>
<dbReference type="HAMAP" id="MF_00036_B">
    <property type="entry name" value="Ala_tRNA_synth_B"/>
    <property type="match status" value="1"/>
</dbReference>
<dbReference type="FunFam" id="3.30.930.10:FF:000011">
    <property type="entry name" value="Alanine--tRNA ligase, cytoplasmic"/>
    <property type="match status" value="1"/>
</dbReference>
<evidence type="ECO:0000313" key="17">
    <source>
        <dbReference type="Proteomes" id="UP000827092"/>
    </source>
</evidence>
<evidence type="ECO:0000256" key="1">
    <source>
        <dbReference type="ARBA" id="ARBA00008429"/>
    </source>
</evidence>
<feature type="domain" description="Alanyl-transfer RNA synthetases family profile" evidence="15">
    <location>
        <begin position="847"/>
        <end position="1125"/>
    </location>
</feature>
<feature type="domain" description="Alanyl-transfer RNA synthetases family profile" evidence="15">
    <location>
        <begin position="35"/>
        <end position="772"/>
    </location>
</feature>
<dbReference type="InterPro" id="IPR018162">
    <property type="entry name" value="Ala-tRNA-ligase_IIc_anticod-bd"/>
</dbReference>
<dbReference type="InterPro" id="IPR050058">
    <property type="entry name" value="Ala-tRNA_ligase"/>
</dbReference>
<keyword evidence="4" id="KW-0820">tRNA-binding</keyword>
<keyword evidence="11" id="KW-0648">Protein biosynthesis</keyword>
<evidence type="ECO:0000313" key="16">
    <source>
        <dbReference type="EMBL" id="KAG8182208.1"/>
    </source>
</evidence>
<dbReference type="SUPFAM" id="SSF50447">
    <property type="entry name" value="Translation proteins"/>
    <property type="match status" value="2"/>
</dbReference>
<evidence type="ECO:0000256" key="6">
    <source>
        <dbReference type="ARBA" id="ARBA00022723"/>
    </source>
</evidence>
<organism evidence="16 17">
    <name type="scientific">Oedothorax gibbosus</name>
    <dbReference type="NCBI Taxonomy" id="931172"/>
    <lineage>
        <taxon>Eukaryota</taxon>
        <taxon>Metazoa</taxon>
        <taxon>Ecdysozoa</taxon>
        <taxon>Arthropoda</taxon>
        <taxon>Chelicerata</taxon>
        <taxon>Arachnida</taxon>
        <taxon>Araneae</taxon>
        <taxon>Araneomorphae</taxon>
        <taxon>Entelegynae</taxon>
        <taxon>Araneoidea</taxon>
        <taxon>Linyphiidae</taxon>
        <taxon>Erigoninae</taxon>
        <taxon>Oedothorax</taxon>
    </lineage>
</organism>
<dbReference type="InterPro" id="IPR012947">
    <property type="entry name" value="tRNA_SAD"/>
</dbReference>
<dbReference type="GO" id="GO:0000049">
    <property type="term" value="F:tRNA binding"/>
    <property type="evidence" value="ECO:0007669"/>
    <property type="project" value="UniProtKB-KW"/>
</dbReference>
<gene>
    <name evidence="16" type="ORF">JTE90_000062</name>
</gene>
<dbReference type="InterPro" id="IPR018164">
    <property type="entry name" value="Ala-tRNA-synth_IIc_N"/>
</dbReference>
<dbReference type="InterPro" id="IPR045864">
    <property type="entry name" value="aa-tRNA-synth_II/BPL/LPL"/>
</dbReference>
<dbReference type="InterPro" id="IPR002318">
    <property type="entry name" value="Ala-tRNA-lgiase_IIc"/>
</dbReference>
<dbReference type="Pfam" id="PF07973">
    <property type="entry name" value="tRNA_SAD"/>
    <property type="match status" value="2"/>
</dbReference>
<dbReference type="CDD" id="cd00673">
    <property type="entry name" value="AlaRS_core"/>
    <property type="match status" value="1"/>
</dbReference>
<dbReference type="Gene3D" id="3.30.980.10">
    <property type="entry name" value="Threonyl-trna Synthetase, Chain A, domain 2"/>
    <property type="match status" value="2"/>
</dbReference>
<dbReference type="InterPro" id="IPR018163">
    <property type="entry name" value="Thr/Ala-tRNA-synth_IIc_edit"/>
</dbReference>
<dbReference type="SUPFAM" id="SSF101353">
    <property type="entry name" value="Putative anticodon-binding domain of alanyl-tRNA synthetase (AlaRS)"/>
    <property type="match status" value="1"/>
</dbReference>
<evidence type="ECO:0000256" key="5">
    <source>
        <dbReference type="ARBA" id="ARBA00022598"/>
    </source>
</evidence>
<dbReference type="GO" id="GO:0046872">
    <property type="term" value="F:metal ion binding"/>
    <property type="evidence" value="ECO:0007669"/>
    <property type="project" value="UniProtKB-KW"/>
</dbReference>
<feature type="non-terminal residue" evidence="16">
    <location>
        <position position="1231"/>
    </location>
</feature>
<evidence type="ECO:0000256" key="10">
    <source>
        <dbReference type="ARBA" id="ARBA00022884"/>
    </source>
</evidence>
<reference evidence="16 17" key="1">
    <citation type="journal article" date="2022" name="Nat. Ecol. Evol.">
        <title>A masculinizing supergene underlies an exaggerated male reproductive morph in a spider.</title>
        <authorList>
            <person name="Hendrickx F."/>
            <person name="De Corte Z."/>
            <person name="Sonet G."/>
            <person name="Van Belleghem S.M."/>
            <person name="Kostlbacher S."/>
            <person name="Vangestel C."/>
        </authorList>
    </citation>
    <scope>NUCLEOTIDE SEQUENCE [LARGE SCALE GENOMIC DNA]</scope>
    <source>
        <strain evidence="16">W744_W776</strain>
    </source>
</reference>
<dbReference type="Gene3D" id="3.30.930.10">
    <property type="entry name" value="Bira Bifunctional Protein, Domain 2"/>
    <property type="match status" value="1"/>
</dbReference>
<dbReference type="InterPro" id="IPR023033">
    <property type="entry name" value="Ala_tRNA_ligase_euk/bac"/>
</dbReference>
<sequence>MRFIRSTVLRKALIRQYTKAHIHTNSLKTNVSEKFKSKKVRELFLKYFVQEQDHTFIHSSPVYLNNDPSLLFVNAGMNQFRSVLLNKTYPGHPFHELKRAANSQKCVRLSGKHNDLKDVGVDLYHHTFFEMLGNWSFGDYSKKEACSMAWELLTSVYGLNPNNLYVTYFGGDKKLGVPPDEECKNIWLEIGVPANHIFPFGAKDNFWEMGDTGPCGPCTEIHYDFKNGGPEIVAQKINADSPDVMEIWNLVFIQYNREKGNVLKNIPTLHVDTGMGFERLCAVLQGTQSNYDTDVFQPIFKTIQTNFKAKPYQGLTGAADKDGVDTAYRILADHSRMFSVAIADGLFPDNHDAGFVLRKIIRRAAYAANRVMKTKPGVLSCLVSSVAETLDFFPEVNKHVEEIAYVVNDEEKMFHQVINKGRKARNKRMLENPGPVLSGQQAWELHVVHGLETNVVQDLASEVNLTVDWEGYEKAKAEKLQVLTKQQEDKSSAILKMVQSLQKQNAPIINDSFKYNYSTVKNSCGVKNISAEILSIIKDNSVVPKADNKDQCILVTDKTNFYSEAGGQVADIGKIHNKDFLFEVENVSSSHGYVFHHGVVTDGCVKYPCEVSMEVDKEHRLSCSQNHTATHILNAALRTILPYTAQRSSYVGPTHLRLGFSAKSHLSLSQIEEVENFANFTIQNNVDISRKELSFEELLNNPKAILLRGEEYPDTVSVISIGNSRAEESVSIEPCCGTHVHNTADIEDFVIIPSKAQGGSTKIISAVTGKQASIIKDNGHVLKQQISKLKNTVDSVLGELNHPVDDYQELLKEVKQTLRECQLKYDVPLLQLRECEEILTDMKLRLVDVINSVSCMDASNVTIEEQRVPQKVVEILKSKKFSPTADSYKYEYQNAEVQPISSDVLAIVSNGKIVDSVTRGLSCLVVTDKTNFYAEEDDQAGDSGIISSKVFVFKVNNVYKADGYVFHDGFVEEGSVTASSKVNLSVEKDHRLACSQNHTALHLLVSALKLELPYVFPVSATAGPQELQLNFSAKGTLSYEQLAKIERSLNDSINANLIVSKSEVPKTSAKDFATHKSSLIQRCKEVVPVVTIGDNSNEKHLFSLEPCFGTHVQSTSEIGPFTIISYKTDAKSKEKTLCAVTGNQSRKVRADGEMYDKELTSLEKYVENCLEKAEIDYLELQDCLKEVKIAKVFRESNLPLIVFRDHQSKLSVLTSKITEATADFVLAGFQK</sequence>
<name>A0AAV6UEM7_9ARAC</name>
<evidence type="ECO:0000256" key="2">
    <source>
        <dbReference type="ARBA" id="ARBA00013168"/>
    </source>
</evidence>
<evidence type="ECO:0000256" key="9">
    <source>
        <dbReference type="ARBA" id="ARBA00022840"/>
    </source>
</evidence>
<dbReference type="NCBIfam" id="TIGR00344">
    <property type="entry name" value="alaS"/>
    <property type="match status" value="1"/>
</dbReference>
<dbReference type="GO" id="GO:0002161">
    <property type="term" value="F:aminoacyl-tRNA deacylase activity"/>
    <property type="evidence" value="ECO:0007669"/>
    <property type="project" value="TreeGrafter"/>
</dbReference>
<dbReference type="PANTHER" id="PTHR11777:SF9">
    <property type="entry name" value="ALANINE--TRNA LIGASE, CYTOPLASMIC"/>
    <property type="match status" value="1"/>
</dbReference>
<comment type="catalytic activity">
    <reaction evidence="14">
        <text>tRNA(Ala) + L-alanine + ATP = L-alanyl-tRNA(Ala) + AMP + diphosphate</text>
        <dbReference type="Rhea" id="RHEA:12540"/>
        <dbReference type="Rhea" id="RHEA-COMP:9657"/>
        <dbReference type="Rhea" id="RHEA-COMP:9923"/>
        <dbReference type="ChEBI" id="CHEBI:30616"/>
        <dbReference type="ChEBI" id="CHEBI:33019"/>
        <dbReference type="ChEBI" id="CHEBI:57972"/>
        <dbReference type="ChEBI" id="CHEBI:78442"/>
        <dbReference type="ChEBI" id="CHEBI:78497"/>
        <dbReference type="ChEBI" id="CHEBI:456215"/>
        <dbReference type="EC" id="6.1.1.7"/>
    </reaction>
</comment>
<proteinExistence type="inferred from homology"/>
<dbReference type="GO" id="GO:0006419">
    <property type="term" value="P:alanyl-tRNA aminoacylation"/>
    <property type="evidence" value="ECO:0007669"/>
    <property type="project" value="InterPro"/>
</dbReference>
<dbReference type="Proteomes" id="UP000827092">
    <property type="component" value="Unassembled WGS sequence"/>
</dbReference>
<dbReference type="GO" id="GO:0005524">
    <property type="term" value="F:ATP binding"/>
    <property type="evidence" value="ECO:0007669"/>
    <property type="project" value="UniProtKB-KW"/>
</dbReference>
<dbReference type="InterPro" id="IPR018165">
    <property type="entry name" value="Ala-tRNA-synth_IIc_core"/>
</dbReference>
<keyword evidence="6" id="KW-0479">Metal-binding</keyword>
<keyword evidence="5" id="KW-0436">Ligase</keyword>
<keyword evidence="12" id="KW-0030">Aminoacyl-tRNA synthetase</keyword>
<dbReference type="GO" id="GO:0004813">
    <property type="term" value="F:alanine-tRNA ligase activity"/>
    <property type="evidence" value="ECO:0007669"/>
    <property type="project" value="UniProtKB-EC"/>
</dbReference>
<protein>
    <recommendedName>
        <fullName evidence="3">Alanine--tRNA ligase</fullName>
        <ecNumber evidence="2">6.1.1.7</ecNumber>
    </recommendedName>
    <alternativeName>
        <fullName evidence="13">Alanyl-tRNA synthetase</fullName>
    </alternativeName>
</protein>
<dbReference type="GO" id="GO:0005739">
    <property type="term" value="C:mitochondrion"/>
    <property type="evidence" value="ECO:0007669"/>
    <property type="project" value="TreeGrafter"/>
</dbReference>
<comment type="caution">
    <text evidence="16">The sequence shown here is derived from an EMBL/GenBank/DDBJ whole genome shotgun (WGS) entry which is preliminary data.</text>
</comment>
<comment type="similarity">
    <text evidence="1">Belongs to the class-II aminoacyl-tRNA synthetase family. Alax-L subfamily.</text>
</comment>
<evidence type="ECO:0000256" key="14">
    <source>
        <dbReference type="ARBA" id="ARBA00048300"/>
    </source>
</evidence>
<accession>A0AAV6UEM7</accession>
<evidence type="ECO:0000256" key="3">
    <source>
        <dbReference type="ARBA" id="ARBA00017959"/>
    </source>
</evidence>
<keyword evidence="9" id="KW-0067">ATP-binding</keyword>
<evidence type="ECO:0000256" key="11">
    <source>
        <dbReference type="ARBA" id="ARBA00022917"/>
    </source>
</evidence>
<evidence type="ECO:0000256" key="12">
    <source>
        <dbReference type="ARBA" id="ARBA00023146"/>
    </source>
</evidence>
<dbReference type="PROSITE" id="PS50860">
    <property type="entry name" value="AA_TRNA_LIGASE_II_ALA"/>
    <property type="match status" value="2"/>
</dbReference>
<dbReference type="SUPFAM" id="SSF55186">
    <property type="entry name" value="ThrRS/AlaRS common domain"/>
    <property type="match status" value="2"/>
</dbReference>
<dbReference type="PANTHER" id="PTHR11777">
    <property type="entry name" value="ALANYL-TRNA SYNTHETASE"/>
    <property type="match status" value="1"/>
</dbReference>
<dbReference type="EC" id="6.1.1.7" evidence="2"/>
<evidence type="ECO:0000256" key="13">
    <source>
        <dbReference type="ARBA" id="ARBA00032577"/>
    </source>
</evidence>
<evidence type="ECO:0000256" key="4">
    <source>
        <dbReference type="ARBA" id="ARBA00022555"/>
    </source>
</evidence>
<dbReference type="Pfam" id="PF01411">
    <property type="entry name" value="tRNA-synt_2c"/>
    <property type="match status" value="2"/>
</dbReference>
<dbReference type="PRINTS" id="PR00980">
    <property type="entry name" value="TRNASYNTHALA"/>
</dbReference>
<evidence type="ECO:0000259" key="15">
    <source>
        <dbReference type="PROSITE" id="PS50860"/>
    </source>
</evidence>
<keyword evidence="17" id="KW-1185">Reference proteome</keyword>
<dbReference type="SUPFAM" id="SSF55681">
    <property type="entry name" value="Class II aaRS and biotin synthetases"/>
    <property type="match status" value="1"/>
</dbReference>
<evidence type="ECO:0000256" key="8">
    <source>
        <dbReference type="ARBA" id="ARBA00022833"/>
    </source>
</evidence>